<protein>
    <submittedName>
        <fullName evidence="5">Actin-binding protein</fullName>
    </submittedName>
</protein>
<dbReference type="InterPro" id="IPR001082">
    <property type="entry name" value="Pilin"/>
</dbReference>
<dbReference type="InterPro" id="IPR036770">
    <property type="entry name" value="Ankyrin_rpt-contain_sf"/>
</dbReference>
<evidence type="ECO:0000256" key="3">
    <source>
        <dbReference type="ARBA" id="ARBA00023043"/>
    </source>
</evidence>
<organism evidence="5 6">
    <name type="scientific">Granulosicoccus antarcticus IMCC3135</name>
    <dbReference type="NCBI Taxonomy" id="1192854"/>
    <lineage>
        <taxon>Bacteria</taxon>
        <taxon>Pseudomonadati</taxon>
        <taxon>Pseudomonadota</taxon>
        <taxon>Gammaproteobacteria</taxon>
        <taxon>Chromatiales</taxon>
        <taxon>Granulosicoccaceae</taxon>
        <taxon>Granulosicoccus</taxon>
    </lineage>
</organism>
<accession>A0A2Z2NV63</accession>
<feature type="repeat" description="ANK" evidence="4">
    <location>
        <begin position="461"/>
        <end position="493"/>
    </location>
</feature>
<dbReference type="OrthoDB" id="307920at2"/>
<dbReference type="AlphaFoldDB" id="A0A2Z2NV63"/>
<dbReference type="PANTHER" id="PTHR24171">
    <property type="entry name" value="ANKYRIN REPEAT DOMAIN-CONTAINING PROTEIN 39-RELATED"/>
    <property type="match status" value="1"/>
</dbReference>
<feature type="repeat" description="ANK" evidence="4">
    <location>
        <begin position="173"/>
        <end position="201"/>
    </location>
</feature>
<dbReference type="Pfam" id="PF00114">
    <property type="entry name" value="Pilin"/>
    <property type="match status" value="1"/>
</dbReference>
<dbReference type="SUPFAM" id="SSF48403">
    <property type="entry name" value="Ankyrin repeat"/>
    <property type="match status" value="2"/>
</dbReference>
<dbReference type="SMART" id="SM00248">
    <property type="entry name" value="ANK"/>
    <property type="match status" value="6"/>
</dbReference>
<comment type="similarity">
    <text evidence="1">Belongs to the N-Me-Phe pilin family.</text>
</comment>
<dbReference type="InterPro" id="IPR002110">
    <property type="entry name" value="Ankyrin_rpt"/>
</dbReference>
<feature type="repeat" description="ANK" evidence="4">
    <location>
        <begin position="527"/>
        <end position="559"/>
    </location>
</feature>
<evidence type="ECO:0000256" key="4">
    <source>
        <dbReference type="PROSITE-ProRule" id="PRU00023"/>
    </source>
</evidence>
<dbReference type="Gene3D" id="3.30.700.10">
    <property type="entry name" value="Glycoprotein, Type 4 Pilin"/>
    <property type="match status" value="1"/>
</dbReference>
<dbReference type="EMBL" id="CP018632">
    <property type="protein sequence ID" value="ASJ75432.1"/>
    <property type="molecule type" value="Genomic_DNA"/>
</dbReference>
<evidence type="ECO:0000256" key="1">
    <source>
        <dbReference type="ARBA" id="ARBA00005233"/>
    </source>
</evidence>
<sequence length="585" mass="63097">MKLLIIVLAMIATAAGALHSWYSRGLYVEAALLSEAFNLTSPVKLRVSDHYIKRGIMPNDNTAAGLPPPKSIYGTSVKRVGINRGGVLIVDFEDKIGSKAMTFTPSINPVSGLLSWNCTSDSINPSVLERLKPNCTYLPASNESKLMNAIANKDLVLVDQLLVSGAQPEAVVNGNTPLMLAAKIGELSIVKRLLAEGARVDNGALSSERRTPMMVAITSNHADVVAFLLSHGASVTQQDYRGMTAMDHAIVTDRRLGGERFILMVSARYNPQFAGNRKILDVQLPSPEERERELRNLYGEYRHAAAICHVQRLSSLLQSRGDMQAPELVAGQPLTTYIKKPVCSEVLTNHLLSKSSYQASLQAYFADQVQRCNASQIEKVLDDNADLSVLSVYHGQSHLSRAVSAGCAAVVQTMVRDQGLTGALPDDILVNAIQQAPQSSLVKLVGNLIEAGANVDGQDREGQTPLAVAIALEQPVVAKYLVDAGANVNMPTVNRSFPVIEATKKGYEHLVMQLIAKGADLNASDTLGRTALLAAVGRDRHRVVNSLIRAGANIRIRDANGIDAVLLAESRNLRQIKKLLIASNE</sequence>
<dbReference type="SUPFAM" id="SSF54523">
    <property type="entry name" value="Pili subunits"/>
    <property type="match status" value="1"/>
</dbReference>
<dbReference type="InterPro" id="IPR045584">
    <property type="entry name" value="Pilin-like"/>
</dbReference>
<feature type="repeat" description="ANK" evidence="4">
    <location>
        <begin position="494"/>
        <end position="526"/>
    </location>
</feature>
<dbReference type="PROSITE" id="PS50297">
    <property type="entry name" value="ANK_REP_REGION"/>
    <property type="match status" value="4"/>
</dbReference>
<dbReference type="RefSeq" id="WP_088920350.1">
    <property type="nucleotide sequence ID" value="NZ_CP018632.1"/>
</dbReference>
<keyword evidence="6" id="KW-1185">Reference proteome</keyword>
<evidence type="ECO:0000256" key="2">
    <source>
        <dbReference type="ARBA" id="ARBA00022737"/>
    </source>
</evidence>
<keyword evidence="3 4" id="KW-0040">ANK repeat</keyword>
<dbReference type="PRINTS" id="PR01415">
    <property type="entry name" value="ANKYRIN"/>
</dbReference>
<dbReference type="GO" id="GO:0009289">
    <property type="term" value="C:pilus"/>
    <property type="evidence" value="ECO:0007669"/>
    <property type="project" value="InterPro"/>
</dbReference>
<dbReference type="PROSITE" id="PS50088">
    <property type="entry name" value="ANK_REPEAT"/>
    <property type="match status" value="5"/>
</dbReference>
<evidence type="ECO:0000313" key="5">
    <source>
        <dbReference type="EMBL" id="ASJ75432.1"/>
    </source>
</evidence>
<dbReference type="Pfam" id="PF12796">
    <property type="entry name" value="Ank_2"/>
    <property type="match status" value="2"/>
</dbReference>
<dbReference type="Proteomes" id="UP000250079">
    <property type="component" value="Chromosome"/>
</dbReference>
<dbReference type="Pfam" id="PF00023">
    <property type="entry name" value="Ank"/>
    <property type="match status" value="1"/>
</dbReference>
<feature type="repeat" description="ANK" evidence="4">
    <location>
        <begin position="208"/>
        <end position="240"/>
    </location>
</feature>
<proteinExistence type="inferred from homology"/>
<reference evidence="5 6" key="1">
    <citation type="submission" date="2016-12" db="EMBL/GenBank/DDBJ databases">
        <authorList>
            <person name="Song W.-J."/>
            <person name="Kurnit D.M."/>
        </authorList>
    </citation>
    <scope>NUCLEOTIDE SEQUENCE [LARGE SCALE GENOMIC DNA]</scope>
    <source>
        <strain evidence="5 6">IMCC3135</strain>
    </source>
</reference>
<evidence type="ECO:0000313" key="6">
    <source>
        <dbReference type="Proteomes" id="UP000250079"/>
    </source>
</evidence>
<keyword evidence="2" id="KW-0677">Repeat</keyword>
<dbReference type="KEGG" id="gai:IMCC3135_26885"/>
<gene>
    <name evidence="5" type="ORF">IMCC3135_26885</name>
</gene>
<dbReference type="Gene3D" id="1.25.40.20">
    <property type="entry name" value="Ankyrin repeat-containing domain"/>
    <property type="match status" value="3"/>
</dbReference>
<dbReference type="GO" id="GO:0007155">
    <property type="term" value="P:cell adhesion"/>
    <property type="evidence" value="ECO:0007669"/>
    <property type="project" value="InterPro"/>
</dbReference>
<name>A0A2Z2NV63_9GAMM</name>